<dbReference type="PANTHER" id="PTHR45823:SF1">
    <property type="entry name" value="T-SNARE COILED-COIL HOMOLOGY DOMAIN-CONTAINING PROTEIN"/>
    <property type="match status" value="1"/>
</dbReference>
<dbReference type="PANTHER" id="PTHR45823">
    <property type="entry name" value="T-SNARE COILED-COIL HOMOLOGY DOMAIN-CONTAINING PROTEIN"/>
    <property type="match status" value="1"/>
</dbReference>
<dbReference type="EMBL" id="JAPWTJ010000574">
    <property type="protein sequence ID" value="KAJ8977214.1"/>
    <property type="molecule type" value="Genomic_DNA"/>
</dbReference>
<evidence type="ECO:0000256" key="3">
    <source>
        <dbReference type="SAM" id="MobiDB-lite"/>
    </source>
</evidence>
<keyword evidence="1" id="KW-0862">Zinc</keyword>
<sequence length="303" mass="35442">MKEEMKQGQDAIKEEMKQGQDAIKEEMKQGQDAIKEEMKQGQDAIKEIKQCQDEMKTAQEAMKSEVTRQLQDQGNKIDQQVSEILTNMKTEMHTRFEYMEKVVEETVEEFKNEVDKEITDMKNGLVDVKKEIDILKPRLVYLAYPTAPRDFIEQLAVQVFIDGIRDCETQQALRLARCKKLNEVLAYALEFEAAKQASRGHTRIRQIRTRTPEREYRSNNAYNRSNFKDDVENLRQNIKDIQASLENIVEQADRRNQTTSFRRKVPLECWNCGEKGHIRPRCPRLGSEQAPVQRQVEDQENAN</sequence>
<protein>
    <recommendedName>
        <fullName evidence="4">CCHC-type domain-containing protein</fullName>
    </recommendedName>
</protein>
<evidence type="ECO:0000256" key="2">
    <source>
        <dbReference type="SAM" id="Coils"/>
    </source>
</evidence>
<dbReference type="Gene3D" id="1.20.120.20">
    <property type="entry name" value="Apolipoprotein"/>
    <property type="match status" value="1"/>
</dbReference>
<evidence type="ECO:0000313" key="6">
    <source>
        <dbReference type="Proteomes" id="UP001162164"/>
    </source>
</evidence>
<keyword evidence="1" id="KW-0479">Metal-binding</keyword>
<proteinExistence type="predicted"/>
<keyword evidence="1" id="KW-0863">Zinc-finger</keyword>
<organism evidence="5 6">
    <name type="scientific">Molorchus minor</name>
    <dbReference type="NCBI Taxonomy" id="1323400"/>
    <lineage>
        <taxon>Eukaryota</taxon>
        <taxon>Metazoa</taxon>
        <taxon>Ecdysozoa</taxon>
        <taxon>Arthropoda</taxon>
        <taxon>Hexapoda</taxon>
        <taxon>Insecta</taxon>
        <taxon>Pterygota</taxon>
        <taxon>Neoptera</taxon>
        <taxon>Endopterygota</taxon>
        <taxon>Coleoptera</taxon>
        <taxon>Polyphaga</taxon>
        <taxon>Cucujiformia</taxon>
        <taxon>Chrysomeloidea</taxon>
        <taxon>Cerambycidae</taxon>
        <taxon>Lamiinae</taxon>
        <taxon>Monochamini</taxon>
        <taxon>Molorchus</taxon>
    </lineage>
</organism>
<keyword evidence="2" id="KW-0175">Coiled coil</keyword>
<evidence type="ECO:0000313" key="5">
    <source>
        <dbReference type="EMBL" id="KAJ8977214.1"/>
    </source>
</evidence>
<dbReference type="InterPro" id="IPR001878">
    <property type="entry name" value="Znf_CCHC"/>
</dbReference>
<dbReference type="InterPro" id="IPR036875">
    <property type="entry name" value="Znf_CCHC_sf"/>
</dbReference>
<evidence type="ECO:0000259" key="4">
    <source>
        <dbReference type="PROSITE" id="PS50158"/>
    </source>
</evidence>
<accession>A0ABQ9JHY0</accession>
<dbReference type="SMART" id="SM00343">
    <property type="entry name" value="ZnF_C2HC"/>
    <property type="match status" value="1"/>
</dbReference>
<feature type="coiled-coil region" evidence="2">
    <location>
        <begin position="34"/>
        <end position="68"/>
    </location>
</feature>
<dbReference type="SUPFAM" id="SSF57756">
    <property type="entry name" value="Retrovirus zinc finger-like domains"/>
    <property type="match status" value="1"/>
</dbReference>
<dbReference type="PROSITE" id="PS50158">
    <property type="entry name" value="ZF_CCHC"/>
    <property type="match status" value="1"/>
</dbReference>
<feature type="coiled-coil region" evidence="2">
    <location>
        <begin position="224"/>
        <end position="251"/>
    </location>
</feature>
<feature type="region of interest" description="Disordered" evidence="3">
    <location>
        <begin position="1"/>
        <end position="21"/>
    </location>
</feature>
<name>A0ABQ9JHY0_9CUCU</name>
<keyword evidence="6" id="KW-1185">Reference proteome</keyword>
<feature type="domain" description="CCHC-type" evidence="4">
    <location>
        <begin position="269"/>
        <end position="284"/>
    </location>
</feature>
<dbReference type="Proteomes" id="UP001162164">
    <property type="component" value="Unassembled WGS sequence"/>
</dbReference>
<gene>
    <name evidence="5" type="ORF">NQ317_015389</name>
</gene>
<reference evidence="5" key="1">
    <citation type="journal article" date="2023" name="Insect Mol. Biol.">
        <title>Genome sequencing provides insights into the evolution of gene families encoding plant cell wall-degrading enzymes in longhorned beetles.</title>
        <authorList>
            <person name="Shin N.R."/>
            <person name="Okamura Y."/>
            <person name="Kirsch R."/>
            <person name="Pauchet Y."/>
        </authorList>
    </citation>
    <scope>NUCLEOTIDE SEQUENCE</scope>
    <source>
        <strain evidence="5">MMC_N1</strain>
    </source>
</reference>
<feature type="region of interest" description="Disordered" evidence="3">
    <location>
        <begin position="283"/>
        <end position="303"/>
    </location>
</feature>
<comment type="caution">
    <text evidence="5">The sequence shown here is derived from an EMBL/GenBank/DDBJ whole genome shotgun (WGS) entry which is preliminary data.</text>
</comment>
<dbReference type="Pfam" id="PF00098">
    <property type="entry name" value="zf-CCHC"/>
    <property type="match status" value="1"/>
</dbReference>
<evidence type="ECO:0000256" key="1">
    <source>
        <dbReference type="PROSITE-ProRule" id="PRU00047"/>
    </source>
</evidence>